<evidence type="ECO:0000256" key="4">
    <source>
        <dbReference type="ARBA" id="ARBA00023163"/>
    </source>
</evidence>
<dbReference type="FunFam" id="1.10.10.10:FF:000001">
    <property type="entry name" value="LysR family transcriptional regulator"/>
    <property type="match status" value="1"/>
</dbReference>
<keyword evidence="3" id="KW-0238">DNA-binding</keyword>
<comment type="similarity">
    <text evidence="1">Belongs to the LysR transcriptional regulatory family.</text>
</comment>
<reference evidence="7" key="1">
    <citation type="journal article" date="2017" name="Proc. Natl. Acad. Sci. U.S.A.">
        <title>Simulation of Deepwater Horizon oil plume reveals substrate specialization within a complex community of hydrocarbon degraders.</title>
        <authorList>
            <person name="Hu P."/>
            <person name="Dubinsky E.A."/>
            <person name="Probst A.J."/>
            <person name="Wang J."/>
            <person name="Sieber C.M.K."/>
            <person name="Tom L.M."/>
            <person name="Gardinali P."/>
            <person name="Banfield J.F."/>
            <person name="Atlas R.M."/>
            <person name="Andersen G.L."/>
        </authorList>
    </citation>
    <scope>NUCLEOTIDE SEQUENCE [LARGE SCALE GENOMIC DNA]</scope>
</reference>
<dbReference type="InterPro" id="IPR036388">
    <property type="entry name" value="WH-like_DNA-bd_sf"/>
</dbReference>
<dbReference type="InterPro" id="IPR005119">
    <property type="entry name" value="LysR_subst-bd"/>
</dbReference>
<dbReference type="Gene3D" id="3.40.190.290">
    <property type="match status" value="1"/>
</dbReference>
<dbReference type="PROSITE" id="PS50931">
    <property type="entry name" value="HTH_LYSR"/>
    <property type="match status" value="1"/>
</dbReference>
<dbReference type="CDD" id="cd08422">
    <property type="entry name" value="PBP2_CrgA_like"/>
    <property type="match status" value="1"/>
</dbReference>
<organism evidence="6 7">
    <name type="scientific">Colwellia psychrerythraea</name>
    <name type="common">Vibrio psychroerythus</name>
    <dbReference type="NCBI Taxonomy" id="28229"/>
    <lineage>
        <taxon>Bacteria</taxon>
        <taxon>Pseudomonadati</taxon>
        <taxon>Pseudomonadota</taxon>
        <taxon>Gammaproteobacteria</taxon>
        <taxon>Alteromonadales</taxon>
        <taxon>Colwelliaceae</taxon>
        <taxon>Colwellia</taxon>
    </lineage>
</organism>
<dbReference type="Gene3D" id="1.10.10.10">
    <property type="entry name" value="Winged helix-like DNA-binding domain superfamily/Winged helix DNA-binding domain"/>
    <property type="match status" value="1"/>
</dbReference>
<evidence type="ECO:0000259" key="5">
    <source>
        <dbReference type="PROSITE" id="PS50931"/>
    </source>
</evidence>
<dbReference type="AlphaFoldDB" id="A0A1Y5EN44"/>
<gene>
    <name evidence="6" type="ORF">A9Q75_06935</name>
</gene>
<dbReference type="GO" id="GO:0006351">
    <property type="term" value="P:DNA-templated transcription"/>
    <property type="evidence" value="ECO:0007669"/>
    <property type="project" value="TreeGrafter"/>
</dbReference>
<dbReference type="Proteomes" id="UP000243053">
    <property type="component" value="Unassembled WGS sequence"/>
</dbReference>
<dbReference type="Pfam" id="PF03466">
    <property type="entry name" value="LysR_substrate"/>
    <property type="match status" value="1"/>
</dbReference>
<evidence type="ECO:0000313" key="7">
    <source>
        <dbReference type="Proteomes" id="UP000243053"/>
    </source>
</evidence>
<evidence type="ECO:0000313" key="6">
    <source>
        <dbReference type="EMBL" id="OUR82027.1"/>
    </source>
</evidence>
<comment type="caution">
    <text evidence="6">The sequence shown here is derived from an EMBL/GenBank/DDBJ whole genome shotgun (WGS) entry which is preliminary data.</text>
</comment>
<keyword evidence="4" id="KW-0804">Transcription</keyword>
<dbReference type="Pfam" id="PF00126">
    <property type="entry name" value="HTH_1"/>
    <property type="match status" value="1"/>
</dbReference>
<keyword evidence="2" id="KW-0805">Transcription regulation</keyword>
<dbReference type="EMBL" id="MAAF01000042">
    <property type="protein sequence ID" value="OUR82027.1"/>
    <property type="molecule type" value="Genomic_DNA"/>
</dbReference>
<dbReference type="PANTHER" id="PTHR30537:SF5">
    <property type="entry name" value="HTH-TYPE TRANSCRIPTIONAL ACTIVATOR TTDR-RELATED"/>
    <property type="match status" value="1"/>
</dbReference>
<evidence type="ECO:0000256" key="1">
    <source>
        <dbReference type="ARBA" id="ARBA00009437"/>
    </source>
</evidence>
<dbReference type="SUPFAM" id="SSF46785">
    <property type="entry name" value="Winged helix' DNA-binding domain"/>
    <property type="match status" value="1"/>
</dbReference>
<dbReference type="PANTHER" id="PTHR30537">
    <property type="entry name" value="HTH-TYPE TRANSCRIPTIONAL REGULATOR"/>
    <property type="match status" value="1"/>
</dbReference>
<dbReference type="InterPro" id="IPR000847">
    <property type="entry name" value="LysR_HTH_N"/>
</dbReference>
<dbReference type="GO" id="GO:0043565">
    <property type="term" value="F:sequence-specific DNA binding"/>
    <property type="evidence" value="ECO:0007669"/>
    <property type="project" value="TreeGrafter"/>
</dbReference>
<evidence type="ECO:0000256" key="2">
    <source>
        <dbReference type="ARBA" id="ARBA00023015"/>
    </source>
</evidence>
<dbReference type="GO" id="GO:0003700">
    <property type="term" value="F:DNA-binding transcription factor activity"/>
    <property type="evidence" value="ECO:0007669"/>
    <property type="project" value="InterPro"/>
</dbReference>
<name>A0A1Y5EN44_COLPS</name>
<dbReference type="InterPro" id="IPR036390">
    <property type="entry name" value="WH_DNA-bd_sf"/>
</dbReference>
<proteinExistence type="inferred from homology"/>
<protein>
    <submittedName>
        <fullName evidence="6">Transcriptional regulator</fullName>
    </submittedName>
</protein>
<dbReference type="InterPro" id="IPR058163">
    <property type="entry name" value="LysR-type_TF_proteobact-type"/>
</dbReference>
<feature type="domain" description="HTH lysR-type" evidence="5">
    <location>
        <begin position="1"/>
        <end position="59"/>
    </location>
</feature>
<evidence type="ECO:0000256" key="3">
    <source>
        <dbReference type="ARBA" id="ARBA00023125"/>
    </source>
</evidence>
<sequence length="299" mass="33869">MSSLNRLLYFNSVVETGSISQTSRIFDVQPSSISRQLAVLEQELGVRLLNKTTRNTGLTEAGHKYYEYSQRIVSEFDEAKRVVNDLQEVPKGKLNISMTVGFGESVVLPLVSTFMSLYPNIEIELELTERVVDLVEENIDVAIRSGRLPDSTMIARQLILNNFLLCASPQYLVSNGTPLSPEDLKNHQCIQYNYARWKDWFLMAEEKTKLSLNKAISVNSVNGQKQLVLNNAGLALIPLWAVNNELEDGTLIQVMPEYTFSPYEELSATYAIYLKRDMISPKTRVFLDFLVENIVNVES</sequence>
<dbReference type="SUPFAM" id="SSF53850">
    <property type="entry name" value="Periplasmic binding protein-like II"/>
    <property type="match status" value="1"/>
</dbReference>
<accession>A0A1Y5EN44</accession>